<dbReference type="AlphaFoldDB" id="A0A914D8H1"/>
<name>A0A914D8H1_9BILA</name>
<keyword evidence="1" id="KW-1185">Reference proteome</keyword>
<organism evidence="1 2">
    <name type="scientific">Acrobeloides nanus</name>
    <dbReference type="NCBI Taxonomy" id="290746"/>
    <lineage>
        <taxon>Eukaryota</taxon>
        <taxon>Metazoa</taxon>
        <taxon>Ecdysozoa</taxon>
        <taxon>Nematoda</taxon>
        <taxon>Chromadorea</taxon>
        <taxon>Rhabditida</taxon>
        <taxon>Tylenchina</taxon>
        <taxon>Cephalobomorpha</taxon>
        <taxon>Cephaloboidea</taxon>
        <taxon>Cephalobidae</taxon>
        <taxon>Acrobeloides</taxon>
    </lineage>
</organism>
<evidence type="ECO:0000313" key="2">
    <source>
        <dbReference type="WBParaSite" id="ACRNAN_scaffold20338.g22763.t1"/>
    </source>
</evidence>
<proteinExistence type="predicted"/>
<accession>A0A914D8H1</accession>
<dbReference type="Proteomes" id="UP000887540">
    <property type="component" value="Unplaced"/>
</dbReference>
<dbReference type="WBParaSite" id="ACRNAN_scaffold20338.g22763.t1">
    <property type="protein sequence ID" value="ACRNAN_scaffold20338.g22763.t1"/>
    <property type="gene ID" value="ACRNAN_scaffold20338.g22763"/>
</dbReference>
<evidence type="ECO:0000313" key="1">
    <source>
        <dbReference type="Proteomes" id="UP000887540"/>
    </source>
</evidence>
<protein>
    <submittedName>
        <fullName evidence="2">Uncharacterized protein</fullName>
    </submittedName>
</protein>
<reference evidence="2" key="1">
    <citation type="submission" date="2022-11" db="UniProtKB">
        <authorList>
            <consortium name="WormBaseParasite"/>
        </authorList>
    </citation>
    <scope>IDENTIFICATION</scope>
</reference>
<sequence length="184" mass="20830">MIVNPFSETCISATPDQEVDGPLLFECIKSMYKDYKEESLVSLIGNKLSVPVKNLSSTPMVIEEGEMLGTVERIEEVYTSSDYVASDIVCQVLKAVTRECLEKSERFDILREFFLPKDDALTPHQVQEFCNLVTEFYDVFALDDNDLGRTNLVTHRIELLDKDPVRVPPRPIPFTSRTSSIDGT</sequence>